<evidence type="ECO:0000313" key="9">
    <source>
        <dbReference type="Proteomes" id="UP000006316"/>
    </source>
</evidence>
<proteinExistence type="predicted"/>
<keyword evidence="2" id="KW-1003">Cell membrane</keyword>
<keyword evidence="5 6" id="KW-0472">Membrane</keyword>
<dbReference type="Pfam" id="PF13190">
    <property type="entry name" value="PDGLE"/>
    <property type="match status" value="1"/>
</dbReference>
<dbReference type="AlphaFoldDB" id="K6DT19"/>
<evidence type="ECO:0000256" key="5">
    <source>
        <dbReference type="ARBA" id="ARBA00023136"/>
    </source>
</evidence>
<evidence type="ECO:0000256" key="2">
    <source>
        <dbReference type="ARBA" id="ARBA00022475"/>
    </source>
</evidence>
<evidence type="ECO:0000256" key="3">
    <source>
        <dbReference type="ARBA" id="ARBA00022692"/>
    </source>
</evidence>
<comment type="caution">
    <text evidence="8">The sequence shown here is derived from an EMBL/GenBank/DDBJ whole genome shotgun (WGS) entry which is preliminary data.</text>
</comment>
<name>K6DT19_9BACI</name>
<evidence type="ECO:0000256" key="1">
    <source>
        <dbReference type="ARBA" id="ARBA00004236"/>
    </source>
</evidence>
<dbReference type="eggNOG" id="COG0310">
    <property type="taxonomic scope" value="Bacteria"/>
</dbReference>
<dbReference type="EMBL" id="AJLS01000009">
    <property type="protein sequence ID" value="EKN71398.1"/>
    <property type="molecule type" value="Genomic_DNA"/>
</dbReference>
<dbReference type="InterPro" id="IPR025937">
    <property type="entry name" value="PDGLE_dom"/>
</dbReference>
<protein>
    <recommendedName>
        <fullName evidence="7">PDGLE domain-containing protein</fullName>
    </recommendedName>
</protein>
<feature type="transmembrane region" description="Helical" evidence="6">
    <location>
        <begin position="62"/>
        <end position="83"/>
    </location>
</feature>
<comment type="subcellular location">
    <subcellularLocation>
        <location evidence="1">Cell membrane</location>
    </subcellularLocation>
</comment>
<dbReference type="STRING" id="1117379.BABA_01910"/>
<evidence type="ECO:0000256" key="4">
    <source>
        <dbReference type="ARBA" id="ARBA00022989"/>
    </source>
</evidence>
<gene>
    <name evidence="8" type="ORF">BABA_01910</name>
</gene>
<dbReference type="GO" id="GO:0005886">
    <property type="term" value="C:plasma membrane"/>
    <property type="evidence" value="ECO:0007669"/>
    <property type="project" value="UniProtKB-SubCell"/>
</dbReference>
<organism evidence="8 9">
    <name type="scientific">Neobacillus bataviensis LMG 21833</name>
    <dbReference type="NCBI Taxonomy" id="1117379"/>
    <lineage>
        <taxon>Bacteria</taxon>
        <taxon>Bacillati</taxon>
        <taxon>Bacillota</taxon>
        <taxon>Bacilli</taxon>
        <taxon>Bacillales</taxon>
        <taxon>Bacillaceae</taxon>
        <taxon>Neobacillus</taxon>
    </lineage>
</organism>
<evidence type="ECO:0000313" key="8">
    <source>
        <dbReference type="EMBL" id="EKN71398.1"/>
    </source>
</evidence>
<keyword evidence="4 6" id="KW-1133">Transmembrane helix</keyword>
<keyword evidence="9" id="KW-1185">Reference proteome</keyword>
<dbReference type="OrthoDB" id="1725146at2"/>
<dbReference type="Proteomes" id="UP000006316">
    <property type="component" value="Unassembled WGS sequence"/>
</dbReference>
<sequence length="91" mass="9750">MKKRIYLWIMAAVVIAGAVSLLASGHPDGYEKAGEQLGFIDRATSYLHSPLPDYAIPGMNSWLSSSLAGIIGVALTFSIFVLLGKLAGKRR</sequence>
<evidence type="ECO:0000256" key="6">
    <source>
        <dbReference type="SAM" id="Phobius"/>
    </source>
</evidence>
<feature type="domain" description="PDGLE" evidence="7">
    <location>
        <begin position="4"/>
        <end position="87"/>
    </location>
</feature>
<keyword evidence="3 6" id="KW-0812">Transmembrane</keyword>
<evidence type="ECO:0000259" key="7">
    <source>
        <dbReference type="Pfam" id="PF13190"/>
    </source>
</evidence>
<accession>K6DT19</accession>
<reference evidence="8 9" key="1">
    <citation type="journal article" date="2012" name="Front. Microbiol.">
        <title>Redundancy and modularity in membrane-associated dissimilatory nitrate reduction in Bacillus.</title>
        <authorList>
            <person name="Heylen K."/>
            <person name="Keltjens J."/>
        </authorList>
    </citation>
    <scope>NUCLEOTIDE SEQUENCE [LARGE SCALE GENOMIC DNA]</scope>
    <source>
        <strain evidence="9">LMG 21833T</strain>
    </source>
</reference>
<dbReference type="PATRIC" id="fig|1117379.3.peg.401"/>
<feature type="transmembrane region" description="Helical" evidence="6">
    <location>
        <begin position="5"/>
        <end position="23"/>
    </location>
</feature>
<dbReference type="RefSeq" id="WP_007083425.1">
    <property type="nucleotide sequence ID" value="NZ_AJLS01000009.1"/>
</dbReference>